<protein>
    <submittedName>
        <fullName evidence="1">Uncharacterized protein</fullName>
    </submittedName>
</protein>
<dbReference type="Proteomes" id="UP000712281">
    <property type="component" value="Unassembled WGS sequence"/>
</dbReference>
<evidence type="ECO:0000313" key="1">
    <source>
        <dbReference type="EMBL" id="KAF2550713.1"/>
    </source>
</evidence>
<organism evidence="1 2">
    <name type="scientific">Brassica cretica</name>
    <name type="common">Mustard</name>
    <dbReference type="NCBI Taxonomy" id="69181"/>
    <lineage>
        <taxon>Eukaryota</taxon>
        <taxon>Viridiplantae</taxon>
        <taxon>Streptophyta</taxon>
        <taxon>Embryophyta</taxon>
        <taxon>Tracheophyta</taxon>
        <taxon>Spermatophyta</taxon>
        <taxon>Magnoliopsida</taxon>
        <taxon>eudicotyledons</taxon>
        <taxon>Gunneridae</taxon>
        <taxon>Pentapetalae</taxon>
        <taxon>rosids</taxon>
        <taxon>malvids</taxon>
        <taxon>Brassicales</taxon>
        <taxon>Brassicaceae</taxon>
        <taxon>Brassiceae</taxon>
        <taxon>Brassica</taxon>
    </lineage>
</organism>
<evidence type="ECO:0000313" key="2">
    <source>
        <dbReference type="Proteomes" id="UP000712281"/>
    </source>
</evidence>
<comment type="caution">
    <text evidence="1">The sequence shown here is derived from an EMBL/GenBank/DDBJ whole genome shotgun (WGS) entry which is preliminary data.</text>
</comment>
<dbReference type="AlphaFoldDB" id="A0A8S9GY79"/>
<name>A0A8S9GY79_BRACR</name>
<dbReference type="EMBL" id="QGKW02001988">
    <property type="protein sequence ID" value="KAF2550713.1"/>
    <property type="molecule type" value="Genomic_DNA"/>
</dbReference>
<sequence length="76" mass="8399">MKNNFLRKVLADLSKKSENWLRTRGTWVILKSGKQICSVSIFSNSVAKLGMASVEAYSPSPIAVLLPPNAMLIHIK</sequence>
<proteinExistence type="predicted"/>
<reference evidence="1" key="1">
    <citation type="submission" date="2019-12" db="EMBL/GenBank/DDBJ databases">
        <title>Genome sequencing and annotation of Brassica cretica.</title>
        <authorList>
            <person name="Studholme D.J."/>
            <person name="Sarris P.F."/>
        </authorList>
    </citation>
    <scope>NUCLEOTIDE SEQUENCE</scope>
    <source>
        <strain evidence="1">PFS-001/15</strain>
        <tissue evidence="1">Leaf</tissue>
    </source>
</reference>
<accession>A0A8S9GY79</accession>
<gene>
    <name evidence="1" type="ORF">F2Q68_00036912</name>
</gene>